<dbReference type="SUPFAM" id="SSF88946">
    <property type="entry name" value="Sigma2 domain of RNA polymerase sigma factors"/>
    <property type="match status" value="1"/>
</dbReference>
<dbReference type="Gene3D" id="1.10.1740.10">
    <property type="match status" value="1"/>
</dbReference>
<evidence type="ECO:0008006" key="9">
    <source>
        <dbReference type="Google" id="ProtNLM"/>
    </source>
</evidence>
<keyword evidence="8" id="KW-1185">Reference proteome</keyword>
<dbReference type="InterPro" id="IPR007627">
    <property type="entry name" value="RNA_pol_sigma70_r2"/>
</dbReference>
<comment type="similarity">
    <text evidence="1">Belongs to the sigma-70 factor family. ECF subfamily.</text>
</comment>
<keyword evidence="4" id="KW-0804">Transcription</keyword>
<evidence type="ECO:0000259" key="6">
    <source>
        <dbReference type="Pfam" id="PF08281"/>
    </source>
</evidence>
<dbReference type="GO" id="GO:0003677">
    <property type="term" value="F:DNA binding"/>
    <property type="evidence" value="ECO:0007669"/>
    <property type="project" value="InterPro"/>
</dbReference>
<feature type="domain" description="RNA polymerase sigma factor 70 region 4 type 2" evidence="6">
    <location>
        <begin position="122"/>
        <end position="173"/>
    </location>
</feature>
<evidence type="ECO:0000256" key="3">
    <source>
        <dbReference type="ARBA" id="ARBA00023082"/>
    </source>
</evidence>
<dbReference type="STRING" id="354355.SAMN05660816_05134"/>
<dbReference type="InterPro" id="IPR036388">
    <property type="entry name" value="WH-like_DNA-bd_sf"/>
</dbReference>
<dbReference type="RefSeq" id="WP_081197640.1">
    <property type="nucleotide sequence ID" value="NZ_FOCZ01000011.1"/>
</dbReference>
<dbReference type="NCBIfam" id="TIGR02937">
    <property type="entry name" value="sigma70-ECF"/>
    <property type="match status" value="1"/>
</dbReference>
<evidence type="ECO:0000313" key="7">
    <source>
        <dbReference type="EMBL" id="OQP54330.1"/>
    </source>
</evidence>
<protein>
    <recommendedName>
        <fullName evidence="9">RNA polymerase sigma factor 70 region 4 type 2 domain-containing protein</fullName>
    </recommendedName>
</protein>
<dbReference type="PANTHER" id="PTHR43133">
    <property type="entry name" value="RNA POLYMERASE ECF-TYPE SIGMA FACTO"/>
    <property type="match status" value="1"/>
</dbReference>
<dbReference type="InterPro" id="IPR013325">
    <property type="entry name" value="RNA_pol_sigma_r2"/>
</dbReference>
<dbReference type="OrthoDB" id="672894at2"/>
<gene>
    <name evidence="7" type="ORF">A4H97_22875</name>
</gene>
<comment type="caution">
    <text evidence="7">The sequence shown here is derived from an EMBL/GenBank/DDBJ whole genome shotgun (WGS) entry which is preliminary data.</text>
</comment>
<evidence type="ECO:0000256" key="1">
    <source>
        <dbReference type="ARBA" id="ARBA00010641"/>
    </source>
</evidence>
<dbReference type="InterPro" id="IPR039425">
    <property type="entry name" value="RNA_pol_sigma-70-like"/>
</dbReference>
<sequence>MDNKLDSETIKKFRQGDENAFELVFKAFHTRVFNFVRKLIGCKDEAEEITSDVFVALYSSCRRCKNVEHVKNYLFLCARHRVINYWKSKKNDHYSRIALEIYLNNEALLENEYFIKADIEETLYKAIEELPEECKKIFKLLFYESLKPAEVADKLNISVSTVYVQKQIAIQKLRLALGDDDSLIA</sequence>
<proteinExistence type="inferred from homology"/>
<dbReference type="Gene3D" id="1.10.10.10">
    <property type="entry name" value="Winged helix-like DNA-binding domain superfamily/Winged helix DNA-binding domain"/>
    <property type="match status" value="1"/>
</dbReference>
<organism evidence="7 8">
    <name type="scientific">Niastella yeongjuensis</name>
    <dbReference type="NCBI Taxonomy" id="354355"/>
    <lineage>
        <taxon>Bacteria</taxon>
        <taxon>Pseudomonadati</taxon>
        <taxon>Bacteroidota</taxon>
        <taxon>Chitinophagia</taxon>
        <taxon>Chitinophagales</taxon>
        <taxon>Chitinophagaceae</taxon>
        <taxon>Niastella</taxon>
    </lineage>
</organism>
<dbReference type="Pfam" id="PF08281">
    <property type="entry name" value="Sigma70_r4_2"/>
    <property type="match status" value="1"/>
</dbReference>
<dbReference type="NCBIfam" id="TIGR02985">
    <property type="entry name" value="Sig70_bacteroi1"/>
    <property type="match status" value="1"/>
</dbReference>
<accession>A0A1V9F7C4</accession>
<name>A0A1V9F7C4_9BACT</name>
<feature type="domain" description="RNA polymerase sigma-70 region 2" evidence="5">
    <location>
        <begin position="25"/>
        <end position="90"/>
    </location>
</feature>
<keyword evidence="3" id="KW-0731">Sigma factor</keyword>
<evidence type="ECO:0000256" key="2">
    <source>
        <dbReference type="ARBA" id="ARBA00023015"/>
    </source>
</evidence>
<dbReference type="Pfam" id="PF04542">
    <property type="entry name" value="Sigma70_r2"/>
    <property type="match status" value="1"/>
</dbReference>
<dbReference type="InterPro" id="IPR013249">
    <property type="entry name" value="RNA_pol_sigma70_r4_t2"/>
</dbReference>
<evidence type="ECO:0000259" key="5">
    <source>
        <dbReference type="Pfam" id="PF04542"/>
    </source>
</evidence>
<reference evidence="8" key="1">
    <citation type="submission" date="2016-04" db="EMBL/GenBank/DDBJ databases">
        <authorList>
            <person name="Chen L."/>
            <person name="Zhuang W."/>
            <person name="Wang G."/>
        </authorList>
    </citation>
    <scope>NUCLEOTIDE SEQUENCE [LARGE SCALE GENOMIC DNA]</scope>
    <source>
        <strain evidence="8">17621</strain>
    </source>
</reference>
<evidence type="ECO:0000313" key="8">
    <source>
        <dbReference type="Proteomes" id="UP000192610"/>
    </source>
</evidence>
<dbReference type="InterPro" id="IPR014327">
    <property type="entry name" value="RNA_pol_sigma70_bacteroid"/>
</dbReference>
<dbReference type="SUPFAM" id="SSF88659">
    <property type="entry name" value="Sigma3 and sigma4 domains of RNA polymerase sigma factors"/>
    <property type="match status" value="1"/>
</dbReference>
<dbReference type="InterPro" id="IPR013324">
    <property type="entry name" value="RNA_pol_sigma_r3/r4-like"/>
</dbReference>
<evidence type="ECO:0000256" key="4">
    <source>
        <dbReference type="ARBA" id="ARBA00023163"/>
    </source>
</evidence>
<dbReference type="AlphaFoldDB" id="A0A1V9F7C4"/>
<dbReference type="InterPro" id="IPR014284">
    <property type="entry name" value="RNA_pol_sigma-70_dom"/>
</dbReference>
<dbReference type="GO" id="GO:0006352">
    <property type="term" value="P:DNA-templated transcription initiation"/>
    <property type="evidence" value="ECO:0007669"/>
    <property type="project" value="InterPro"/>
</dbReference>
<dbReference type="EMBL" id="LVXG01000004">
    <property type="protein sequence ID" value="OQP54330.1"/>
    <property type="molecule type" value="Genomic_DNA"/>
</dbReference>
<dbReference type="GO" id="GO:0016987">
    <property type="term" value="F:sigma factor activity"/>
    <property type="evidence" value="ECO:0007669"/>
    <property type="project" value="UniProtKB-KW"/>
</dbReference>
<dbReference type="Proteomes" id="UP000192610">
    <property type="component" value="Unassembled WGS sequence"/>
</dbReference>
<keyword evidence="2" id="KW-0805">Transcription regulation</keyword>
<dbReference type="PANTHER" id="PTHR43133:SF46">
    <property type="entry name" value="RNA POLYMERASE SIGMA-70 FACTOR ECF SUBFAMILY"/>
    <property type="match status" value="1"/>
</dbReference>